<dbReference type="SUPFAM" id="SSF55874">
    <property type="entry name" value="ATPase domain of HSP90 chaperone/DNA topoisomerase II/histidine kinase"/>
    <property type="match status" value="1"/>
</dbReference>
<dbReference type="Gene3D" id="1.10.287.130">
    <property type="match status" value="1"/>
</dbReference>
<keyword evidence="5" id="KW-0597">Phosphoprotein</keyword>
<feature type="transmembrane region" description="Helical" evidence="15">
    <location>
        <begin position="12"/>
        <end position="35"/>
    </location>
</feature>
<dbReference type="PANTHER" id="PTHR45528">
    <property type="entry name" value="SENSOR HISTIDINE KINASE CPXA"/>
    <property type="match status" value="1"/>
</dbReference>
<keyword evidence="10" id="KW-0067">ATP-binding</keyword>
<evidence type="ECO:0000313" key="18">
    <source>
        <dbReference type="EMBL" id="TCL56506.1"/>
    </source>
</evidence>
<dbReference type="InterPro" id="IPR003660">
    <property type="entry name" value="HAMP_dom"/>
</dbReference>
<dbReference type="CDD" id="cd06225">
    <property type="entry name" value="HAMP"/>
    <property type="match status" value="1"/>
</dbReference>
<keyword evidence="19" id="KW-1185">Reference proteome</keyword>
<dbReference type="EC" id="2.7.13.3" evidence="3"/>
<evidence type="ECO:0000256" key="14">
    <source>
        <dbReference type="SAM" id="MobiDB-lite"/>
    </source>
</evidence>
<evidence type="ECO:0000256" key="15">
    <source>
        <dbReference type="SAM" id="Phobius"/>
    </source>
</evidence>
<evidence type="ECO:0000256" key="9">
    <source>
        <dbReference type="ARBA" id="ARBA00022777"/>
    </source>
</evidence>
<reference evidence="18 19" key="1">
    <citation type="submission" date="2019-03" db="EMBL/GenBank/DDBJ databases">
        <title>Genomic Encyclopedia of Type Strains, Phase IV (KMG-IV): sequencing the most valuable type-strain genomes for metagenomic binning, comparative biology and taxonomic classification.</title>
        <authorList>
            <person name="Goeker M."/>
        </authorList>
    </citation>
    <scope>NUCLEOTIDE SEQUENCE [LARGE SCALE GENOMIC DNA]</scope>
    <source>
        <strain evidence="18 19">LX-B</strain>
    </source>
</reference>
<dbReference type="InterPro" id="IPR036097">
    <property type="entry name" value="HisK_dim/P_sf"/>
</dbReference>
<dbReference type="CDD" id="cd00082">
    <property type="entry name" value="HisKA"/>
    <property type="match status" value="1"/>
</dbReference>
<dbReference type="FunFam" id="3.30.565.10:FF:000006">
    <property type="entry name" value="Sensor histidine kinase WalK"/>
    <property type="match status" value="1"/>
</dbReference>
<comment type="caution">
    <text evidence="18">The sequence shown here is derived from an EMBL/GenBank/DDBJ whole genome shotgun (WGS) entry which is preliminary data.</text>
</comment>
<dbReference type="Proteomes" id="UP000295008">
    <property type="component" value="Unassembled WGS sequence"/>
</dbReference>
<name>A0A4R1QRL0_HYDET</name>
<keyword evidence="7 15" id="KW-0812">Transmembrane</keyword>
<keyword evidence="11 15" id="KW-1133">Transmembrane helix</keyword>
<dbReference type="SUPFAM" id="SSF47384">
    <property type="entry name" value="Homodimeric domain of signal transducing histidine kinase"/>
    <property type="match status" value="1"/>
</dbReference>
<evidence type="ECO:0000256" key="11">
    <source>
        <dbReference type="ARBA" id="ARBA00022989"/>
    </source>
</evidence>
<feature type="domain" description="Histidine kinase" evidence="16">
    <location>
        <begin position="233"/>
        <end position="449"/>
    </location>
</feature>
<dbReference type="PROSITE" id="PS50109">
    <property type="entry name" value="HIS_KIN"/>
    <property type="match status" value="1"/>
</dbReference>
<keyword evidence="9 18" id="KW-0418">Kinase</keyword>
<evidence type="ECO:0000256" key="5">
    <source>
        <dbReference type="ARBA" id="ARBA00022553"/>
    </source>
</evidence>
<evidence type="ECO:0000256" key="8">
    <source>
        <dbReference type="ARBA" id="ARBA00022741"/>
    </source>
</evidence>
<protein>
    <recommendedName>
        <fullName evidence="3">histidine kinase</fullName>
        <ecNumber evidence="3">2.7.13.3</ecNumber>
    </recommendedName>
</protein>
<dbReference type="InterPro" id="IPR005467">
    <property type="entry name" value="His_kinase_dom"/>
</dbReference>
<dbReference type="SMART" id="SM00304">
    <property type="entry name" value="HAMP"/>
    <property type="match status" value="1"/>
</dbReference>
<dbReference type="OrthoDB" id="9813151at2"/>
<dbReference type="SMART" id="SM00387">
    <property type="entry name" value="HATPase_c"/>
    <property type="match status" value="1"/>
</dbReference>
<dbReference type="GO" id="GO:0000155">
    <property type="term" value="F:phosphorelay sensor kinase activity"/>
    <property type="evidence" value="ECO:0007669"/>
    <property type="project" value="InterPro"/>
</dbReference>
<evidence type="ECO:0000256" key="10">
    <source>
        <dbReference type="ARBA" id="ARBA00022840"/>
    </source>
</evidence>
<evidence type="ECO:0000313" key="19">
    <source>
        <dbReference type="Proteomes" id="UP000295008"/>
    </source>
</evidence>
<evidence type="ECO:0000256" key="7">
    <source>
        <dbReference type="ARBA" id="ARBA00022692"/>
    </source>
</evidence>
<evidence type="ECO:0000256" key="3">
    <source>
        <dbReference type="ARBA" id="ARBA00012438"/>
    </source>
</evidence>
<dbReference type="PANTHER" id="PTHR45528:SF1">
    <property type="entry name" value="SENSOR HISTIDINE KINASE CPXA"/>
    <property type="match status" value="1"/>
</dbReference>
<dbReference type="Gene3D" id="3.30.565.10">
    <property type="entry name" value="Histidine kinase-like ATPase, C-terminal domain"/>
    <property type="match status" value="1"/>
</dbReference>
<evidence type="ECO:0000259" key="16">
    <source>
        <dbReference type="PROSITE" id="PS50109"/>
    </source>
</evidence>
<evidence type="ECO:0000259" key="17">
    <source>
        <dbReference type="PROSITE" id="PS50885"/>
    </source>
</evidence>
<dbReference type="Pfam" id="PF00672">
    <property type="entry name" value="HAMP"/>
    <property type="match status" value="1"/>
</dbReference>
<dbReference type="InterPro" id="IPR003661">
    <property type="entry name" value="HisK_dim/P_dom"/>
</dbReference>
<comment type="subcellular location">
    <subcellularLocation>
        <location evidence="2">Cell membrane</location>
        <topology evidence="2">Multi-pass membrane protein</topology>
    </subcellularLocation>
</comment>
<dbReference type="SMART" id="SM00388">
    <property type="entry name" value="HisKA"/>
    <property type="match status" value="1"/>
</dbReference>
<dbReference type="CDD" id="cd00075">
    <property type="entry name" value="HATPase"/>
    <property type="match status" value="1"/>
</dbReference>
<accession>A0A4R1QRL0</accession>
<dbReference type="AlphaFoldDB" id="A0A4R1QRL0"/>
<dbReference type="EMBL" id="SLUN01000049">
    <property type="protein sequence ID" value="TCL56506.1"/>
    <property type="molecule type" value="Genomic_DNA"/>
</dbReference>
<dbReference type="Pfam" id="PF02518">
    <property type="entry name" value="HATPase_c"/>
    <property type="match status" value="1"/>
</dbReference>
<dbReference type="InterPro" id="IPR050398">
    <property type="entry name" value="HssS/ArlS-like"/>
</dbReference>
<dbReference type="Gene3D" id="6.10.340.10">
    <property type="match status" value="1"/>
</dbReference>
<evidence type="ECO:0000256" key="13">
    <source>
        <dbReference type="ARBA" id="ARBA00023136"/>
    </source>
</evidence>
<dbReference type="InterPro" id="IPR004358">
    <property type="entry name" value="Sig_transdc_His_kin-like_C"/>
</dbReference>
<evidence type="ECO:0000256" key="2">
    <source>
        <dbReference type="ARBA" id="ARBA00004651"/>
    </source>
</evidence>
<feature type="region of interest" description="Disordered" evidence="14">
    <location>
        <begin position="452"/>
        <end position="484"/>
    </location>
</feature>
<sequence length="484" mass="56022">MRIPEIRSYFRMVLIFFGLLWLFFIYQGVIIHFGLGKTILPRVLQEKQEMLQYIKADIRWKFEHNPDFDLRRYIAKENRNFHRTRLAFVPYVHRVDLGGGNYRYQVRRNHKMIWVAAEKIAVGSQSGYLIFFSNDLNRIAGMFRMLSTFMLMALGPALIFGFLIFRWLYRRSSTLLEAVERLSRGQYQTRVTLRGNDEFASIGRALNEMAASIEKFTGELQAIDRQRRQFIVDISHELSTPLTSIKGYLETLQMTELQLTASEQQSYLQIASEEAERLSSFVKELLELARFDAGTVSLDPDAIDCRQFLEQFKRRNDLSLKGKRIELECRTEIGQYIYADYRRLEQILQNLFNNSLQHSDGLQKIIIECREADGWSVIHFRDDGSGIPLEDQPRIFERFYRAKKRGGESGNGLGLAIVKKLVELHGGSITVANGEDAGVSFTLFFPTYHQPTRRGPPASKSLSAGIAESPVKDERTNEKRKRRG</sequence>
<keyword evidence="4" id="KW-1003">Cell membrane</keyword>
<evidence type="ECO:0000256" key="4">
    <source>
        <dbReference type="ARBA" id="ARBA00022475"/>
    </source>
</evidence>
<dbReference type="GO" id="GO:0005524">
    <property type="term" value="F:ATP binding"/>
    <property type="evidence" value="ECO:0007669"/>
    <property type="project" value="UniProtKB-KW"/>
</dbReference>
<evidence type="ECO:0000256" key="1">
    <source>
        <dbReference type="ARBA" id="ARBA00000085"/>
    </source>
</evidence>
<dbReference type="PROSITE" id="PS50885">
    <property type="entry name" value="HAMP"/>
    <property type="match status" value="1"/>
</dbReference>
<dbReference type="InterPro" id="IPR036890">
    <property type="entry name" value="HATPase_C_sf"/>
</dbReference>
<gene>
    <name evidence="18" type="ORF">EDC14_104930</name>
</gene>
<dbReference type="SUPFAM" id="SSF158472">
    <property type="entry name" value="HAMP domain-like"/>
    <property type="match status" value="1"/>
</dbReference>
<dbReference type="PRINTS" id="PR00344">
    <property type="entry name" value="BCTRLSENSOR"/>
</dbReference>
<evidence type="ECO:0000256" key="12">
    <source>
        <dbReference type="ARBA" id="ARBA00023012"/>
    </source>
</evidence>
<dbReference type="InterPro" id="IPR003594">
    <property type="entry name" value="HATPase_dom"/>
</dbReference>
<keyword evidence="13 15" id="KW-0472">Membrane</keyword>
<organism evidence="18 19">
    <name type="scientific">Hydrogenispora ethanolica</name>
    <dbReference type="NCBI Taxonomy" id="1082276"/>
    <lineage>
        <taxon>Bacteria</taxon>
        <taxon>Bacillati</taxon>
        <taxon>Bacillota</taxon>
        <taxon>Hydrogenispora</taxon>
    </lineage>
</organism>
<evidence type="ECO:0000256" key="6">
    <source>
        <dbReference type="ARBA" id="ARBA00022679"/>
    </source>
</evidence>
<dbReference type="FunFam" id="1.10.287.130:FF:000001">
    <property type="entry name" value="Two-component sensor histidine kinase"/>
    <property type="match status" value="1"/>
</dbReference>
<comment type="catalytic activity">
    <reaction evidence="1">
        <text>ATP + protein L-histidine = ADP + protein N-phospho-L-histidine.</text>
        <dbReference type="EC" id="2.7.13.3"/>
    </reaction>
</comment>
<keyword evidence="8" id="KW-0547">Nucleotide-binding</keyword>
<feature type="domain" description="HAMP" evidence="17">
    <location>
        <begin position="166"/>
        <end position="218"/>
    </location>
</feature>
<feature type="transmembrane region" description="Helical" evidence="15">
    <location>
        <begin position="142"/>
        <end position="165"/>
    </location>
</feature>
<dbReference type="RefSeq" id="WP_132017362.1">
    <property type="nucleotide sequence ID" value="NZ_SLUN01000049.1"/>
</dbReference>
<keyword evidence="6" id="KW-0808">Transferase</keyword>
<dbReference type="Pfam" id="PF00512">
    <property type="entry name" value="HisKA"/>
    <property type="match status" value="1"/>
</dbReference>
<dbReference type="GO" id="GO:0005886">
    <property type="term" value="C:plasma membrane"/>
    <property type="evidence" value="ECO:0007669"/>
    <property type="project" value="UniProtKB-SubCell"/>
</dbReference>
<proteinExistence type="predicted"/>
<keyword evidence="12" id="KW-0902">Two-component regulatory system</keyword>